<dbReference type="Proteomes" id="UP000008394">
    <property type="component" value="Chromosome"/>
</dbReference>
<evidence type="ECO:0000313" key="1">
    <source>
        <dbReference type="EMBL" id="AEK30959.1"/>
    </source>
</evidence>
<dbReference type="KEGG" id="bnm:BALAC2494_01709"/>
<name>A0A806FKR7_BIFAN</name>
<gene>
    <name evidence="1" type="ORF">BALAC2494_01709</name>
</gene>
<organism evidence="1 2">
    <name type="scientific">Bifidobacterium animalis subsp. lactis CNCM I-2494</name>
    <dbReference type="NCBI Taxonomy" id="1042403"/>
    <lineage>
        <taxon>Bacteria</taxon>
        <taxon>Bacillati</taxon>
        <taxon>Actinomycetota</taxon>
        <taxon>Actinomycetes</taxon>
        <taxon>Bifidobacteriales</taxon>
        <taxon>Bifidobacteriaceae</taxon>
        <taxon>Bifidobacterium</taxon>
    </lineage>
</organism>
<sequence length="48" mass="5444">MSPRIWPLDSPVVACHRIAQTIAGDFLVRPHLPQKQKLANSRASFRFS</sequence>
<proteinExistence type="predicted"/>
<dbReference type="AlphaFoldDB" id="A0A806FKR7"/>
<protein>
    <submittedName>
        <fullName evidence="1">Uncharacterized protein</fullName>
    </submittedName>
</protein>
<evidence type="ECO:0000313" key="2">
    <source>
        <dbReference type="Proteomes" id="UP000008394"/>
    </source>
</evidence>
<dbReference type="EMBL" id="CP002915">
    <property type="protein sequence ID" value="AEK30959.1"/>
    <property type="molecule type" value="Genomic_DNA"/>
</dbReference>
<reference evidence="1 2" key="1">
    <citation type="journal article" date="2011" name="J. Bacteriol.">
        <title>Genome Sequence of the Probiotic Strain Bifidobacterium animalis subsp. lactis CNCM I-2494.</title>
        <authorList>
            <person name="Chervaux C."/>
            <person name="Grimaldi C."/>
            <person name="Bolotin A."/>
            <person name="Quinquis B."/>
            <person name="Legrain-Raspaud S."/>
            <person name="van Hylckama Vlieg J.E."/>
            <person name="Denariaz G."/>
            <person name="Smokvina T."/>
        </authorList>
    </citation>
    <scope>NUCLEOTIDE SEQUENCE [LARGE SCALE GENOMIC DNA]</scope>
    <source>
        <strain evidence="1 2">CNCM I-2494</strain>
    </source>
</reference>
<accession>A0A806FKR7</accession>